<reference evidence="2 3" key="1">
    <citation type="submission" date="2020-11" db="EMBL/GenBank/DDBJ databases">
        <title>Draft genome sequencing of a Lachnospiraceae strain isolated from anoxic soil subjected to BSD treatment.</title>
        <authorList>
            <person name="Uek A."/>
            <person name="Tonouchi A."/>
        </authorList>
    </citation>
    <scope>NUCLEOTIDE SEQUENCE [LARGE SCALE GENOMIC DNA]</scope>
    <source>
        <strain evidence="2 3">TB5</strain>
    </source>
</reference>
<dbReference type="RefSeq" id="WP_330611978.1">
    <property type="nucleotide sequence ID" value="NZ_AP024169.1"/>
</dbReference>
<sequence>MEFKKVKLEDKTILDSYYKENSFRNCELTFANTFLWSQFYLVEYTIIDQCLVYKTVSERPQFIYPIGAGDKRTVIVKLMDYCKEINVPFSLRLVNQEMYQELEDMFPDTFQIEYDRDAADYLYLSEKLMTLSGKKYHGKKNHINKFRSLYEWSYERINDTNKHECIQMAEEWNALHQQEDEGRSSELKITLDAIKYFDELELSGGLIRVDQKVVAFSIGEQVGKDTFVIHIEKAFADIQGAYPVINQQMVIDFGKDYTYINREEDMGVEGLRKAKLSYKPIMILEKGIVTMK</sequence>
<protein>
    <recommendedName>
        <fullName evidence="1">Phosphatidylglycerol lysyltransferase C-terminal domain-containing protein</fullName>
    </recommendedName>
</protein>
<dbReference type="InterPro" id="IPR024320">
    <property type="entry name" value="LPG_synthase_C"/>
</dbReference>
<name>A0A7R7EKD0_9FIRM</name>
<proteinExistence type="predicted"/>
<organism evidence="2 3">
    <name type="scientific">Anaeromicropila herbilytica</name>
    <dbReference type="NCBI Taxonomy" id="2785025"/>
    <lineage>
        <taxon>Bacteria</taxon>
        <taxon>Bacillati</taxon>
        <taxon>Bacillota</taxon>
        <taxon>Clostridia</taxon>
        <taxon>Lachnospirales</taxon>
        <taxon>Lachnospiraceae</taxon>
        <taxon>Anaeromicropila</taxon>
    </lineage>
</organism>
<keyword evidence="3" id="KW-1185">Reference proteome</keyword>
<dbReference type="InterPro" id="IPR016732">
    <property type="entry name" value="UCP018688"/>
</dbReference>
<dbReference type="PANTHER" id="PTHR41373">
    <property type="entry name" value="DUF2156 DOMAIN-CONTAINING PROTEIN"/>
    <property type="match status" value="1"/>
</dbReference>
<gene>
    <name evidence="2" type="ORF">bsdtb5_16240</name>
</gene>
<dbReference type="AlphaFoldDB" id="A0A7R7EKD0"/>
<dbReference type="InterPro" id="IPR016181">
    <property type="entry name" value="Acyl_CoA_acyltransferase"/>
</dbReference>
<dbReference type="Pfam" id="PF09924">
    <property type="entry name" value="LPG_synthase_C"/>
    <property type="match status" value="1"/>
</dbReference>
<dbReference type="EMBL" id="AP024169">
    <property type="protein sequence ID" value="BCN30329.1"/>
    <property type="molecule type" value="Genomic_DNA"/>
</dbReference>
<evidence type="ECO:0000259" key="1">
    <source>
        <dbReference type="Pfam" id="PF09924"/>
    </source>
</evidence>
<feature type="domain" description="Phosphatidylglycerol lysyltransferase C-terminal" evidence="1">
    <location>
        <begin position="24"/>
        <end position="282"/>
    </location>
</feature>
<dbReference type="KEGG" id="ahb:bsdtb5_16240"/>
<dbReference type="SUPFAM" id="SSF55729">
    <property type="entry name" value="Acyl-CoA N-acyltransferases (Nat)"/>
    <property type="match status" value="2"/>
</dbReference>
<dbReference type="Gene3D" id="3.40.630.30">
    <property type="match status" value="1"/>
</dbReference>
<dbReference type="Proteomes" id="UP000595897">
    <property type="component" value="Chromosome"/>
</dbReference>
<dbReference type="PANTHER" id="PTHR41373:SF1">
    <property type="entry name" value="PHOSPHATIDYLGLYCEROL LYSYLTRANSFERASE C-TERMINAL DOMAIN-CONTAINING PROTEIN"/>
    <property type="match status" value="1"/>
</dbReference>
<evidence type="ECO:0000313" key="3">
    <source>
        <dbReference type="Proteomes" id="UP000595897"/>
    </source>
</evidence>
<dbReference type="PIRSF" id="PIRSF018688">
    <property type="entry name" value="UCP018688"/>
    <property type="match status" value="1"/>
</dbReference>
<evidence type="ECO:0000313" key="2">
    <source>
        <dbReference type="EMBL" id="BCN30329.1"/>
    </source>
</evidence>
<accession>A0A7R7EKD0</accession>